<keyword evidence="2" id="KW-1185">Reference proteome</keyword>
<gene>
    <name evidence="1" type="ORF">H4S07_005996</name>
</gene>
<dbReference type="EMBL" id="JANBUP010003277">
    <property type="protein sequence ID" value="KAJ2797253.1"/>
    <property type="molecule type" value="Genomic_DNA"/>
</dbReference>
<reference evidence="1" key="1">
    <citation type="submission" date="2022-07" db="EMBL/GenBank/DDBJ databases">
        <title>Phylogenomic reconstructions and comparative analyses of Kickxellomycotina fungi.</title>
        <authorList>
            <person name="Reynolds N.K."/>
            <person name="Stajich J.E."/>
            <person name="Barry K."/>
            <person name="Grigoriev I.V."/>
            <person name="Crous P."/>
            <person name="Smith M.E."/>
        </authorList>
    </citation>
    <scope>NUCLEOTIDE SEQUENCE</scope>
    <source>
        <strain evidence="1">CBS 102833</strain>
    </source>
</reference>
<evidence type="ECO:0000313" key="2">
    <source>
        <dbReference type="Proteomes" id="UP001140096"/>
    </source>
</evidence>
<feature type="non-terminal residue" evidence="1">
    <location>
        <position position="69"/>
    </location>
</feature>
<proteinExistence type="predicted"/>
<accession>A0ACC1KYV0</accession>
<comment type="caution">
    <text evidence="1">The sequence shown here is derived from an EMBL/GenBank/DDBJ whole genome shotgun (WGS) entry which is preliminary data.</text>
</comment>
<dbReference type="Proteomes" id="UP001140096">
    <property type="component" value="Unassembled WGS sequence"/>
</dbReference>
<protein>
    <submittedName>
        <fullName evidence="1">Uncharacterized protein</fullName>
    </submittedName>
</protein>
<name>A0ACC1KYV0_9FUNG</name>
<evidence type="ECO:0000313" key="1">
    <source>
        <dbReference type="EMBL" id="KAJ2797253.1"/>
    </source>
</evidence>
<organism evidence="1 2">
    <name type="scientific">Coemansia furcata</name>
    <dbReference type="NCBI Taxonomy" id="417177"/>
    <lineage>
        <taxon>Eukaryota</taxon>
        <taxon>Fungi</taxon>
        <taxon>Fungi incertae sedis</taxon>
        <taxon>Zoopagomycota</taxon>
        <taxon>Kickxellomycotina</taxon>
        <taxon>Kickxellomycetes</taxon>
        <taxon>Kickxellales</taxon>
        <taxon>Kickxellaceae</taxon>
        <taxon>Coemansia</taxon>
    </lineage>
</organism>
<sequence length="69" mass="7460">MFSPLQDALKKLREVRQSDLSQPKRQAIAVAPPDPLENSSVGTSGVDIGDLDFDLGDADVFDDLLADDM</sequence>